<evidence type="ECO:0000256" key="2">
    <source>
        <dbReference type="SAM" id="MobiDB-lite"/>
    </source>
</evidence>
<dbReference type="AlphaFoldDB" id="A0A2P5BCE1"/>
<organism evidence="4 5">
    <name type="scientific">Trema orientale</name>
    <name type="common">Charcoal tree</name>
    <name type="synonym">Celtis orientalis</name>
    <dbReference type="NCBI Taxonomy" id="63057"/>
    <lineage>
        <taxon>Eukaryota</taxon>
        <taxon>Viridiplantae</taxon>
        <taxon>Streptophyta</taxon>
        <taxon>Embryophyta</taxon>
        <taxon>Tracheophyta</taxon>
        <taxon>Spermatophyta</taxon>
        <taxon>Magnoliopsida</taxon>
        <taxon>eudicotyledons</taxon>
        <taxon>Gunneridae</taxon>
        <taxon>Pentapetalae</taxon>
        <taxon>rosids</taxon>
        <taxon>fabids</taxon>
        <taxon>Rosales</taxon>
        <taxon>Cannabaceae</taxon>
        <taxon>Trema</taxon>
    </lineage>
</organism>
<feature type="region of interest" description="Disordered" evidence="2">
    <location>
        <begin position="1"/>
        <end position="80"/>
    </location>
</feature>
<dbReference type="InterPro" id="IPR002035">
    <property type="entry name" value="VWF_A"/>
</dbReference>
<dbReference type="SMART" id="SM00327">
    <property type="entry name" value="VWA"/>
    <property type="match status" value="1"/>
</dbReference>
<keyword evidence="1" id="KW-0479">Metal-binding</keyword>
<dbReference type="PANTHER" id="PTHR45751:SF29">
    <property type="entry name" value="E3 UBIQUITIN-PROTEIN LIGASE RGLG2"/>
    <property type="match status" value="1"/>
</dbReference>
<accession>A0A2P5BCE1</accession>
<dbReference type="InParanoid" id="A0A2P5BCE1"/>
<evidence type="ECO:0000259" key="3">
    <source>
        <dbReference type="PROSITE" id="PS50089"/>
    </source>
</evidence>
<feature type="compositionally biased region" description="Basic and acidic residues" evidence="2">
    <location>
        <begin position="1"/>
        <end position="12"/>
    </location>
</feature>
<evidence type="ECO:0000313" key="4">
    <source>
        <dbReference type="EMBL" id="PON46452.1"/>
    </source>
</evidence>
<dbReference type="PROSITE" id="PS50089">
    <property type="entry name" value="ZF_RING_2"/>
    <property type="match status" value="2"/>
</dbReference>
<keyword evidence="4" id="KW-0418">Kinase</keyword>
<dbReference type="GO" id="GO:0005634">
    <property type="term" value="C:nucleus"/>
    <property type="evidence" value="ECO:0007669"/>
    <property type="project" value="TreeGrafter"/>
</dbReference>
<dbReference type="GO" id="GO:0016301">
    <property type="term" value="F:kinase activity"/>
    <property type="evidence" value="ECO:0007669"/>
    <property type="project" value="UniProtKB-KW"/>
</dbReference>
<dbReference type="InterPro" id="IPR052079">
    <property type="entry name" value="E3_ligase/Copine_domain"/>
</dbReference>
<dbReference type="Pfam" id="PF07002">
    <property type="entry name" value="Copine"/>
    <property type="match status" value="1"/>
</dbReference>
<dbReference type="GO" id="GO:0004842">
    <property type="term" value="F:ubiquitin-protein transferase activity"/>
    <property type="evidence" value="ECO:0007669"/>
    <property type="project" value="TreeGrafter"/>
</dbReference>
<dbReference type="Proteomes" id="UP000237000">
    <property type="component" value="Unassembled WGS sequence"/>
</dbReference>
<feature type="compositionally biased region" description="Gly residues" evidence="2">
    <location>
        <begin position="62"/>
        <end position="78"/>
    </location>
</feature>
<sequence>MGGISSKEESYRRMRSFPSSSSSTSSSSWNGQQAGTYAPHHHQPYAPPQFDYYAAAPRPQGQGQGQGQGQVYGGGGGHATDARRLDRRYSKIADDYKSLDEVTSALASAGLESSNLILGIDFTRSNEWTGAKSFDRKRLHHTGDTLNPYEQAISIIGKTLSAFDEDNLIPCFGFGDASTRDQDVFSFYPDERFCNGFEEVLSRYREIVPHLRLAGPTSFAPIIEMATTIVEQSGSQYHVLVIIADGQVGSPQEQKTVDVIVEASKFPLSIILVGVGDGPWDMMKEFGDNIPARPFDNFQFVNFTEIMSKNADRSRKEAEFALSALMEIPSQYKATIELNILGNQEGKSPQRFPIPPPVVSSRSHPTSLRPSSPPYIIESTFVSLAQPASRSTYDNQICPICLTDPKDMTYGCGHQTCSECGKDLEKCPICRSPISTRIKLSPLPHFESTSVKSASPALTSTHADEVCPICLTSPKDMAFGCGHQTCCECGSDLEICPICRTQISTRIKLY</sequence>
<dbReference type="InterPro" id="IPR010734">
    <property type="entry name" value="Copine_C"/>
</dbReference>
<proteinExistence type="predicted"/>
<keyword evidence="1" id="KW-0863">Zinc-finger</keyword>
<dbReference type="Gene3D" id="3.30.40.10">
    <property type="entry name" value="Zinc/RING finger domain, C3HC4 (zinc finger)"/>
    <property type="match status" value="2"/>
</dbReference>
<keyword evidence="4" id="KW-0808">Transferase</keyword>
<dbReference type="EMBL" id="JXTC01000553">
    <property type="protein sequence ID" value="PON46452.1"/>
    <property type="molecule type" value="Genomic_DNA"/>
</dbReference>
<feature type="domain" description="RING-type" evidence="3">
    <location>
        <begin position="467"/>
        <end position="500"/>
    </location>
</feature>
<evidence type="ECO:0000313" key="5">
    <source>
        <dbReference type="Proteomes" id="UP000237000"/>
    </source>
</evidence>
<keyword evidence="5" id="KW-1185">Reference proteome</keyword>
<name>A0A2P5BCE1_TREOI</name>
<dbReference type="Pfam" id="PF13920">
    <property type="entry name" value="zf-C3HC4_3"/>
    <property type="match status" value="2"/>
</dbReference>
<dbReference type="OrthoDB" id="5855668at2759"/>
<dbReference type="SUPFAM" id="SSF57850">
    <property type="entry name" value="RING/U-box"/>
    <property type="match status" value="2"/>
</dbReference>
<dbReference type="SMART" id="SM00184">
    <property type="entry name" value="RING"/>
    <property type="match status" value="2"/>
</dbReference>
<dbReference type="InterPro" id="IPR001841">
    <property type="entry name" value="Znf_RING"/>
</dbReference>
<reference evidence="5" key="1">
    <citation type="submission" date="2016-06" db="EMBL/GenBank/DDBJ databases">
        <title>Parallel loss of symbiosis genes in relatives of nitrogen-fixing non-legume Parasponia.</title>
        <authorList>
            <person name="Van Velzen R."/>
            <person name="Holmer R."/>
            <person name="Bu F."/>
            <person name="Rutten L."/>
            <person name="Van Zeijl A."/>
            <person name="Liu W."/>
            <person name="Santuari L."/>
            <person name="Cao Q."/>
            <person name="Sharma T."/>
            <person name="Shen D."/>
            <person name="Roswanjaya Y."/>
            <person name="Wardhani T."/>
            <person name="Kalhor M.S."/>
            <person name="Jansen J."/>
            <person name="Van den Hoogen J."/>
            <person name="Gungor B."/>
            <person name="Hartog M."/>
            <person name="Hontelez J."/>
            <person name="Verver J."/>
            <person name="Yang W.-C."/>
            <person name="Schijlen E."/>
            <person name="Repin R."/>
            <person name="Schilthuizen M."/>
            <person name="Schranz E."/>
            <person name="Heidstra R."/>
            <person name="Miyata K."/>
            <person name="Fedorova E."/>
            <person name="Kohlen W."/>
            <person name="Bisseling T."/>
            <person name="Smit S."/>
            <person name="Geurts R."/>
        </authorList>
    </citation>
    <scope>NUCLEOTIDE SEQUENCE [LARGE SCALE GENOMIC DNA]</scope>
    <source>
        <strain evidence="5">cv. RG33-2</strain>
    </source>
</reference>
<protein>
    <submittedName>
        <fullName evidence="4">Cdk-activating kinase assembly factor</fullName>
    </submittedName>
</protein>
<feature type="region of interest" description="Disordered" evidence="2">
    <location>
        <begin position="346"/>
        <end position="370"/>
    </location>
</feature>
<feature type="compositionally biased region" description="Low complexity" evidence="2">
    <location>
        <begin position="16"/>
        <end position="28"/>
    </location>
</feature>
<dbReference type="GO" id="GO:0008270">
    <property type="term" value="F:zinc ion binding"/>
    <property type="evidence" value="ECO:0007669"/>
    <property type="project" value="UniProtKB-KW"/>
</dbReference>
<comment type="caution">
    <text evidence="4">The sequence shown here is derived from an EMBL/GenBank/DDBJ whole genome shotgun (WGS) entry which is preliminary data.</text>
</comment>
<gene>
    <name evidence="4" type="ORF">TorRG33x02_325840</name>
</gene>
<evidence type="ECO:0000256" key="1">
    <source>
        <dbReference type="PROSITE-ProRule" id="PRU00175"/>
    </source>
</evidence>
<dbReference type="GO" id="GO:0016567">
    <property type="term" value="P:protein ubiquitination"/>
    <property type="evidence" value="ECO:0007669"/>
    <property type="project" value="TreeGrafter"/>
</dbReference>
<dbReference type="PANTHER" id="PTHR45751">
    <property type="entry name" value="COPINE FAMILY PROTEIN 1"/>
    <property type="match status" value="1"/>
</dbReference>
<dbReference type="InterPro" id="IPR036465">
    <property type="entry name" value="vWFA_dom_sf"/>
</dbReference>
<dbReference type="SUPFAM" id="SSF53300">
    <property type="entry name" value="vWA-like"/>
    <property type="match status" value="1"/>
</dbReference>
<dbReference type="InterPro" id="IPR013083">
    <property type="entry name" value="Znf_RING/FYVE/PHD"/>
</dbReference>
<feature type="domain" description="RING-type" evidence="3">
    <location>
        <begin position="398"/>
        <end position="431"/>
    </location>
</feature>
<feature type="compositionally biased region" description="Polar residues" evidence="2">
    <location>
        <begin position="360"/>
        <end position="370"/>
    </location>
</feature>
<keyword evidence="1" id="KW-0862">Zinc</keyword>